<evidence type="ECO:0000313" key="1">
    <source>
        <dbReference type="EMBL" id="MDT0343009.1"/>
    </source>
</evidence>
<name>A0ABU2MN23_9ACTN</name>
<comment type="caution">
    <text evidence="1">The sequence shown here is derived from an EMBL/GenBank/DDBJ whole genome shotgun (WGS) entry which is preliminary data.</text>
</comment>
<dbReference type="EMBL" id="JAVREL010000004">
    <property type="protein sequence ID" value="MDT0343009.1"/>
    <property type="molecule type" value="Genomic_DNA"/>
</dbReference>
<reference evidence="2" key="1">
    <citation type="submission" date="2023-07" db="EMBL/GenBank/DDBJ databases">
        <title>30 novel species of actinomycetes from the DSMZ collection.</title>
        <authorList>
            <person name="Nouioui I."/>
        </authorList>
    </citation>
    <scope>NUCLEOTIDE SEQUENCE [LARGE SCALE GENOMIC DNA]</scope>
    <source>
        <strain evidence="2">DSM 44938</strain>
    </source>
</reference>
<dbReference type="Proteomes" id="UP001183246">
    <property type="component" value="Unassembled WGS sequence"/>
</dbReference>
<accession>A0ABU2MN23</accession>
<protein>
    <submittedName>
        <fullName evidence="1">Uncharacterized protein</fullName>
    </submittedName>
</protein>
<keyword evidence="2" id="KW-1185">Reference proteome</keyword>
<evidence type="ECO:0000313" key="2">
    <source>
        <dbReference type="Proteomes" id="UP001183246"/>
    </source>
</evidence>
<gene>
    <name evidence="1" type="ORF">RM590_10320</name>
</gene>
<organism evidence="1 2">
    <name type="scientific">Streptomyces litchfieldiae</name>
    <dbReference type="NCBI Taxonomy" id="3075543"/>
    <lineage>
        <taxon>Bacteria</taxon>
        <taxon>Bacillati</taxon>
        <taxon>Actinomycetota</taxon>
        <taxon>Actinomycetes</taxon>
        <taxon>Kitasatosporales</taxon>
        <taxon>Streptomycetaceae</taxon>
        <taxon>Streptomyces</taxon>
    </lineage>
</organism>
<sequence length="134" mass="14594">MKALPVGTGVFLAVSLIALAAVLGYRTGREEVPYESIAEVFEELGLPPADEFRALHEDDEDAQRVQWIYPTIDAEGAPFFIVVTDGGEVRDTAALCAGVAAYLAEHRGIDFSGGHTEMLFTPDGEMLRHWETTP</sequence>
<dbReference type="RefSeq" id="WP_311704133.1">
    <property type="nucleotide sequence ID" value="NZ_JAVREL010000004.1"/>
</dbReference>
<proteinExistence type="predicted"/>